<comment type="caution">
    <text evidence="2">The sequence shown here is derived from an EMBL/GenBank/DDBJ whole genome shotgun (WGS) entry which is preliminary data.</text>
</comment>
<evidence type="ECO:0000256" key="1">
    <source>
        <dbReference type="SAM" id="Phobius"/>
    </source>
</evidence>
<feature type="transmembrane region" description="Helical" evidence="1">
    <location>
        <begin position="65"/>
        <end position="91"/>
    </location>
</feature>
<feature type="transmembrane region" description="Helical" evidence="1">
    <location>
        <begin position="103"/>
        <end position="124"/>
    </location>
</feature>
<accession>A0A919G7G2</accession>
<reference evidence="2" key="1">
    <citation type="journal article" date="2014" name="Int. J. Syst. Evol. Microbiol.">
        <title>Complete genome sequence of Corynebacterium casei LMG S-19264T (=DSM 44701T), isolated from a smear-ripened cheese.</title>
        <authorList>
            <consortium name="US DOE Joint Genome Institute (JGI-PGF)"/>
            <person name="Walter F."/>
            <person name="Albersmeier A."/>
            <person name="Kalinowski J."/>
            <person name="Ruckert C."/>
        </authorList>
    </citation>
    <scope>NUCLEOTIDE SEQUENCE</scope>
    <source>
        <strain evidence="2">JCM 4646</strain>
    </source>
</reference>
<dbReference type="Proteomes" id="UP000617734">
    <property type="component" value="Unassembled WGS sequence"/>
</dbReference>
<organism evidence="2 3">
    <name type="scientific">Kitasatospora indigofera</name>
    <dbReference type="NCBI Taxonomy" id="67307"/>
    <lineage>
        <taxon>Bacteria</taxon>
        <taxon>Bacillati</taxon>
        <taxon>Actinomycetota</taxon>
        <taxon>Actinomycetes</taxon>
        <taxon>Kitasatosporales</taxon>
        <taxon>Streptomycetaceae</taxon>
        <taxon>Kitasatospora</taxon>
    </lineage>
</organism>
<dbReference type="AlphaFoldDB" id="A0A919G7G2"/>
<sequence length="159" mass="16104">MNPTGPAPATTATPTRTGPWLPGALAVLWGLPGLGLLGYSVHTLAQFLGSTDGNGEFGAEGQVSLILVTLFTAAVAVPALVLATLCAVARVRLRRGRPGSEAMVFAVGLASVVGAVGAAGWTNWWPYHGWIQGLLVAAGLLGAIAAATARPSRRTPAAR</sequence>
<dbReference type="RefSeq" id="WP_190213852.1">
    <property type="nucleotide sequence ID" value="NZ_BNBO01000042.1"/>
</dbReference>
<keyword evidence="1" id="KW-1133">Transmembrane helix</keyword>
<proteinExistence type="predicted"/>
<keyword evidence="1" id="KW-0472">Membrane</keyword>
<feature type="transmembrane region" description="Helical" evidence="1">
    <location>
        <begin position="130"/>
        <end position="149"/>
    </location>
</feature>
<name>A0A919G7G2_9ACTN</name>
<evidence type="ECO:0000313" key="3">
    <source>
        <dbReference type="Proteomes" id="UP000617734"/>
    </source>
</evidence>
<dbReference type="GeneID" id="95356120"/>
<evidence type="ECO:0000313" key="2">
    <source>
        <dbReference type="EMBL" id="GHH79552.1"/>
    </source>
</evidence>
<keyword evidence="1" id="KW-0812">Transmembrane</keyword>
<reference evidence="2" key="2">
    <citation type="submission" date="2020-09" db="EMBL/GenBank/DDBJ databases">
        <authorList>
            <person name="Sun Q."/>
            <person name="Ohkuma M."/>
        </authorList>
    </citation>
    <scope>NUCLEOTIDE SEQUENCE</scope>
    <source>
        <strain evidence="2">JCM 4646</strain>
    </source>
</reference>
<gene>
    <name evidence="2" type="ORF">GCM10018781_57810</name>
</gene>
<dbReference type="EMBL" id="BNBO01000042">
    <property type="protein sequence ID" value="GHH79552.1"/>
    <property type="molecule type" value="Genomic_DNA"/>
</dbReference>
<keyword evidence="3" id="KW-1185">Reference proteome</keyword>
<feature type="transmembrane region" description="Helical" evidence="1">
    <location>
        <begin position="20"/>
        <end position="45"/>
    </location>
</feature>
<protein>
    <submittedName>
        <fullName evidence="2">Uncharacterized protein</fullName>
    </submittedName>
</protein>